<sequence>MSKGNRLSNLVPFAIERIIIDRVVGMGMKMESHDPVTGKVTMVPLTIDNILRFTNNHIRLDRDNNLGLRTTMTETELQVIRNATRQDVAAEEGERGDFASLLLKRKLLTVPEYKKYFASPS</sequence>
<reference evidence="2" key="1">
    <citation type="submission" date="2023-03" db="EMBL/GenBank/DDBJ databases">
        <title>Massive genome expansion in bonnet fungi (Mycena s.s.) driven by repeated elements and novel gene families across ecological guilds.</title>
        <authorList>
            <consortium name="Lawrence Berkeley National Laboratory"/>
            <person name="Harder C.B."/>
            <person name="Miyauchi S."/>
            <person name="Viragh M."/>
            <person name="Kuo A."/>
            <person name="Thoen E."/>
            <person name="Andreopoulos B."/>
            <person name="Lu D."/>
            <person name="Skrede I."/>
            <person name="Drula E."/>
            <person name="Henrissat B."/>
            <person name="Morin E."/>
            <person name="Kohler A."/>
            <person name="Barry K."/>
            <person name="LaButti K."/>
            <person name="Morin E."/>
            <person name="Salamov A."/>
            <person name="Lipzen A."/>
            <person name="Mereny Z."/>
            <person name="Hegedus B."/>
            <person name="Baldrian P."/>
            <person name="Stursova M."/>
            <person name="Weitz H."/>
            <person name="Taylor A."/>
            <person name="Grigoriev I.V."/>
            <person name="Nagy L.G."/>
            <person name="Martin F."/>
            <person name="Kauserud H."/>
        </authorList>
    </citation>
    <scope>NUCLEOTIDE SEQUENCE</scope>
    <source>
        <strain evidence="2">9284</strain>
    </source>
</reference>
<accession>A0AAD7BB40</accession>
<evidence type="ECO:0000313" key="2">
    <source>
        <dbReference type="EMBL" id="KAJ7615901.1"/>
    </source>
</evidence>
<dbReference type="AlphaFoldDB" id="A0AAD7BB40"/>
<evidence type="ECO:0000259" key="1">
    <source>
        <dbReference type="Pfam" id="PF26632"/>
    </source>
</evidence>
<comment type="caution">
    <text evidence="2">The sequence shown here is derived from an EMBL/GenBank/DDBJ whole genome shotgun (WGS) entry which is preliminary data.</text>
</comment>
<dbReference type="Pfam" id="PF26632">
    <property type="entry name" value="DUF8205"/>
    <property type="match status" value="1"/>
</dbReference>
<dbReference type="EMBL" id="JARKIF010000023">
    <property type="protein sequence ID" value="KAJ7615901.1"/>
    <property type="molecule type" value="Genomic_DNA"/>
</dbReference>
<name>A0AAD7BB40_9AGAR</name>
<dbReference type="InterPro" id="IPR058518">
    <property type="entry name" value="DUF8205"/>
</dbReference>
<evidence type="ECO:0000313" key="3">
    <source>
        <dbReference type="Proteomes" id="UP001221142"/>
    </source>
</evidence>
<protein>
    <recommendedName>
        <fullName evidence="1">DUF8205 domain-containing protein</fullName>
    </recommendedName>
</protein>
<gene>
    <name evidence="2" type="ORF">FB45DRAFT_1035073</name>
</gene>
<proteinExistence type="predicted"/>
<keyword evidence="3" id="KW-1185">Reference proteome</keyword>
<organism evidence="2 3">
    <name type="scientific">Roridomyces roridus</name>
    <dbReference type="NCBI Taxonomy" id="1738132"/>
    <lineage>
        <taxon>Eukaryota</taxon>
        <taxon>Fungi</taxon>
        <taxon>Dikarya</taxon>
        <taxon>Basidiomycota</taxon>
        <taxon>Agaricomycotina</taxon>
        <taxon>Agaricomycetes</taxon>
        <taxon>Agaricomycetidae</taxon>
        <taxon>Agaricales</taxon>
        <taxon>Marasmiineae</taxon>
        <taxon>Mycenaceae</taxon>
        <taxon>Roridomyces</taxon>
    </lineage>
</organism>
<dbReference type="Proteomes" id="UP001221142">
    <property type="component" value="Unassembled WGS sequence"/>
</dbReference>
<feature type="domain" description="DUF8205" evidence="1">
    <location>
        <begin position="41"/>
        <end position="95"/>
    </location>
</feature>